<comment type="caution">
    <text evidence="6">The sequence shown here is derived from an EMBL/GenBank/DDBJ whole genome shotgun (WGS) entry which is preliminary data.</text>
</comment>
<dbReference type="InterPro" id="IPR007452">
    <property type="entry name" value="TamB_C"/>
</dbReference>
<proteinExistence type="predicted"/>
<evidence type="ECO:0000313" key="6">
    <source>
        <dbReference type="EMBL" id="KPQ11017.1"/>
    </source>
</evidence>
<dbReference type="EMBL" id="LJSX01000011">
    <property type="protein sequence ID" value="KPQ11017.1"/>
    <property type="molecule type" value="Genomic_DNA"/>
</dbReference>
<keyword evidence="3" id="KW-1133">Transmembrane helix</keyword>
<dbReference type="PANTHER" id="PTHR36985">
    <property type="entry name" value="TRANSLOCATION AND ASSEMBLY MODULE SUBUNIT TAMB"/>
    <property type="match status" value="1"/>
</dbReference>
<reference evidence="6 7" key="1">
    <citation type="submission" date="2015-09" db="EMBL/GenBank/DDBJ databases">
        <title>Identification and resolution of microdiversity through metagenomic sequencing of parallel consortia.</title>
        <authorList>
            <person name="Nelson W.C."/>
            <person name="Romine M.F."/>
            <person name="Lindemann S.R."/>
        </authorList>
    </citation>
    <scope>NUCLEOTIDE SEQUENCE [LARGE SCALE GENOMIC DNA]</scope>
    <source>
        <strain evidence="6">HL-109</strain>
    </source>
</reference>
<evidence type="ECO:0000256" key="3">
    <source>
        <dbReference type="ARBA" id="ARBA00022989"/>
    </source>
</evidence>
<name>A0A0P8A752_9HYPH</name>
<dbReference type="GO" id="GO:0005886">
    <property type="term" value="C:plasma membrane"/>
    <property type="evidence" value="ECO:0007669"/>
    <property type="project" value="InterPro"/>
</dbReference>
<evidence type="ECO:0000313" key="7">
    <source>
        <dbReference type="Proteomes" id="UP000050497"/>
    </source>
</evidence>
<evidence type="ECO:0000256" key="4">
    <source>
        <dbReference type="ARBA" id="ARBA00023136"/>
    </source>
</evidence>
<keyword evidence="4" id="KW-0472">Membrane</keyword>
<feature type="domain" description="Translocation and assembly module TamB C-terminal" evidence="5">
    <location>
        <begin position="1086"/>
        <end position="1434"/>
    </location>
</feature>
<organism evidence="6 7">
    <name type="scientific">Saliniramus fredricksonii</name>
    <dbReference type="NCBI Taxonomy" id="1653334"/>
    <lineage>
        <taxon>Bacteria</taxon>
        <taxon>Pseudomonadati</taxon>
        <taxon>Pseudomonadota</taxon>
        <taxon>Alphaproteobacteria</taxon>
        <taxon>Hyphomicrobiales</taxon>
        <taxon>Salinarimonadaceae</taxon>
        <taxon>Saliniramus</taxon>
    </lineage>
</organism>
<accession>A0A0P8A752</accession>
<keyword evidence="2" id="KW-0812">Transmembrane</keyword>
<dbReference type="Pfam" id="PF04357">
    <property type="entry name" value="TamB"/>
    <property type="match status" value="1"/>
</dbReference>
<dbReference type="PANTHER" id="PTHR36985:SF1">
    <property type="entry name" value="TRANSLOCATION AND ASSEMBLY MODULE SUBUNIT TAMB"/>
    <property type="match status" value="1"/>
</dbReference>
<protein>
    <submittedName>
        <fullName evidence="6">Autotransporter translocation and assembly module inner membrane component TamB</fullName>
    </submittedName>
</protein>
<evidence type="ECO:0000256" key="2">
    <source>
        <dbReference type="ARBA" id="ARBA00022692"/>
    </source>
</evidence>
<dbReference type="GO" id="GO:0009306">
    <property type="term" value="P:protein secretion"/>
    <property type="evidence" value="ECO:0007669"/>
    <property type="project" value="InterPro"/>
</dbReference>
<evidence type="ECO:0000256" key="1">
    <source>
        <dbReference type="ARBA" id="ARBA00004167"/>
    </source>
</evidence>
<evidence type="ECO:0000259" key="5">
    <source>
        <dbReference type="Pfam" id="PF04357"/>
    </source>
</evidence>
<gene>
    <name evidence="6" type="primary">tamB</name>
    <name evidence="6" type="ORF">HLUCCO17_08890</name>
</gene>
<dbReference type="GO" id="GO:0097347">
    <property type="term" value="C:TAM protein secretion complex"/>
    <property type="evidence" value="ECO:0007669"/>
    <property type="project" value="TreeGrafter"/>
</dbReference>
<sequence length="1434" mass="148477">MMKPIRTLSGIAALVLAVLVGGWLVFATPGQADDDQSALASLISRLLTTPTTRVSIGDIDGALSSTAVISNITISDEEGPWLRLDRVSLDWSRASLLRRRLQVNALDIGTVEYLRPAQTPPQEQDAAESGPLFPELPLEVRIDAFNLDELIVGAPVLGEEARFTAEGSARLADPSEGLDLSFAARRLDDDAALDLELDYIPENNRLTIDLAFAEPAGGLVGTLLDLPGRPPVNLTVSGDDPLDDFDARLDFSAGPQIGARGQARVVRNDAAHDFDLDLAARLAGLMPPAVAPFFEGETRLTGDAQLRDDTAFRLDDLSLRTQVARLTIGGTISADRDLDVRVTGRALPGSDGVSRAGDVAVDTLALDLQVAGPLTAPALDGTIEAAGVETPRAALERLDLDIAINPQTARSTGDDGADRFDFRVNGDAQGIALADSALDRALGGSLEIAAHGVLGTDGVADLAEARLMTPTFAGNLTGSVGSESLDATLSAMIADLAPFSGLAGLPLRGAADLTARMAGNPSIEQVVVALSGDLRDFGTGNDMIDGLLGETTRLSGNVAQIPGGLSFDELRLAGSNLTAQLDGRADDGAADIRLDVGVADLAPLDPRITAGRLDGDLRLTGSLEQPDLSGTVQIADMIALDRSVPRLALTLDGTDLTGLPDLRLALDGRVAGNAAQGGLRLRARAAGGYALEDLAITIGSARLDGAVTLDADNRAEGRIALDAEDLDDLSALLLTELGGSLAATIDLAIADGGQDTRIDARGEALGFGDITVSVFEADMQGSDLLRAPAFAGTARAESLAVAGQEFSRVALTAEGVADETRFTAEARAQGFDLDARGRLTPRDSDFVIGLDVLSATRGQRSLALRQPAQIIIADGSATFEDVTIAANGGRITIAGAAGESLDLAVDITALPLSISEIFVPGLGLTGTAEGGARLRGSADAPQGDYRLSLSDVALPQLREAGIPSVNVTASGTIADQRIGVDAGISAAAADLRITGSVPIDQTDALDLRAQGNLDLAAANIILAPQGRRLTGAAQVDVTIRGMSAAPRIDGTATVSAGRFTDESLGLDISAINTRLVAQGDVLRIDSFSAATPNDGTLAASGQVRIDPAANFPGDLRITGRNARLVSNDLATATVDLDLSLTGALVTQPLISGGVTLTTLDITVPDRLPTTLQPLPGTRHVGAPENVLARLALRDAAGRERGVRFNARLDLTIDSPNRIFIRGRGINAELGGALRLSGTSRDPVAIGGFELRRGRFDLLGQRLDLTRGTLDFAGDLVPFIDFVAETQVSDATVSIRVSGPADDPSFILSSVPSLPEDEILSRILFDQASGGLSAAQALQLAQGIATLTGGGPGAFDQLRRALGVDSLDITADAEAPAVGVSRYIADNVRVGIRAGARPEDTGVSVDIDLSRRLRLQSQVGADGDTSVGIGFEIEY</sequence>
<dbReference type="Proteomes" id="UP000050497">
    <property type="component" value="Unassembled WGS sequence"/>
</dbReference>
<comment type="subcellular location">
    <subcellularLocation>
        <location evidence="1">Membrane</location>
        <topology evidence="1">Single-pass membrane protein</topology>
    </subcellularLocation>
</comment>